<dbReference type="GO" id="GO:0008933">
    <property type="term" value="F:peptidoglycan lytic transglycosylase activity"/>
    <property type="evidence" value="ECO:0007669"/>
    <property type="project" value="InterPro"/>
</dbReference>
<dbReference type="EMBL" id="SRSC01000002">
    <property type="protein sequence ID" value="TGU72254.1"/>
    <property type="molecule type" value="Genomic_DNA"/>
</dbReference>
<dbReference type="PROSITE" id="PS00922">
    <property type="entry name" value="TRANSGLYCOSYLASE"/>
    <property type="match status" value="1"/>
</dbReference>
<feature type="chain" id="PRO_5020811387" evidence="3">
    <location>
        <begin position="22"/>
        <end position="713"/>
    </location>
</feature>
<dbReference type="GO" id="GO:0016020">
    <property type="term" value="C:membrane"/>
    <property type="evidence" value="ECO:0007669"/>
    <property type="project" value="InterPro"/>
</dbReference>
<feature type="signal peptide" evidence="3">
    <location>
        <begin position="1"/>
        <end position="21"/>
    </location>
</feature>
<dbReference type="Proteomes" id="UP000306416">
    <property type="component" value="Unassembled WGS sequence"/>
</dbReference>
<dbReference type="CDD" id="cd13401">
    <property type="entry name" value="Slt70-like"/>
    <property type="match status" value="1"/>
</dbReference>
<dbReference type="Gene3D" id="1.25.40.10">
    <property type="entry name" value="Tetratricopeptide repeat domain"/>
    <property type="match status" value="4"/>
</dbReference>
<reference evidence="5 6" key="1">
    <citation type="submission" date="2019-04" db="EMBL/GenBank/DDBJ databases">
        <title>Geobacter oryzae sp. nov., ferric-reducing bacteria isolated from paddy soil.</title>
        <authorList>
            <person name="Xu Z."/>
            <person name="Masuda Y."/>
            <person name="Itoh H."/>
            <person name="Senoo K."/>
        </authorList>
    </citation>
    <scope>NUCLEOTIDE SEQUENCE [LARGE SCALE GENOMIC DNA]</scope>
    <source>
        <strain evidence="5 6">Red111</strain>
    </source>
</reference>
<organism evidence="5 6">
    <name type="scientific">Geomonas terrae</name>
    <dbReference type="NCBI Taxonomy" id="2562681"/>
    <lineage>
        <taxon>Bacteria</taxon>
        <taxon>Pseudomonadati</taxon>
        <taxon>Thermodesulfobacteriota</taxon>
        <taxon>Desulfuromonadia</taxon>
        <taxon>Geobacterales</taxon>
        <taxon>Geobacteraceae</taxon>
        <taxon>Geomonas</taxon>
    </lineage>
</organism>
<sequence>MFCRTIAAAALMLCAVLPASAANLSKPADEALTTSAKRMQAKDYRAARDAALNINDPAIRSFMAGIAAAKMEQWEEAAAQLPAAAEGYPLLADYALYYQGLALSKLQRHAQALPPLYKLLKDFPASRLARQTLILYADSLAAAGYPKEAQQSYATFVERYPSGSDSISALYGSALSREKLGDTATAVTVLRTIYLSYPASPYADKAAAELQNLAATGIKAEPYSSAELYKRASTLYDLGRHLKAAEAFAAIQLNGENDDFIRKVTFKKGQALFKARRYQQAQSTFAALSGYGDADLWFARTLDKEGKGDEAFQLYQKLSQDAKRGTVAQEAMLEAAYLKRFQRKWSEAASLFRQYLAAAPNQKNVNVLWEAAWCSYQSRDYADAAAQFRKLAERDDLRDKALYWLGRTLALTGDEKSAQVMFAALVAEYPLGYYTLISNQNQSAASLPQPPQNLADALPMPSGFEREKALIALGLFEEAARELSLSKKGKNPSGIARLYLEMGNYNGAYHALGNDKPKRGDNATVLGAAFPLAFREDVAKHAAAAAVPESLVYAVMRTESNYFPAALSPVGAVGLMQIMPATAESISKGDSNRLTTPALNIKLGARHLKDLLQLYDKNLTLTVAAYNAGSGNVKRWQKAYGDLPQDEFVESIPFRETREYVKKVVTSMQMYQRLYRLPPYQEPGAPKPVLPQQAVEESKVAQDVAAQPSPSQQ</sequence>
<gene>
    <name evidence="5" type="ORF">E4633_08045</name>
</gene>
<dbReference type="Gene3D" id="1.10.530.10">
    <property type="match status" value="1"/>
</dbReference>
<feature type="domain" description="Transglycosylase SLT" evidence="4">
    <location>
        <begin position="540"/>
        <end position="647"/>
    </location>
</feature>
<dbReference type="InterPro" id="IPR008258">
    <property type="entry name" value="Transglycosylase_SLT_dom_1"/>
</dbReference>
<evidence type="ECO:0000256" key="1">
    <source>
        <dbReference type="ARBA" id="ARBA00007734"/>
    </source>
</evidence>
<evidence type="ECO:0000313" key="5">
    <source>
        <dbReference type="EMBL" id="TGU72254.1"/>
    </source>
</evidence>
<dbReference type="RefSeq" id="WP_135869740.1">
    <property type="nucleotide sequence ID" value="NZ_SRSC01000002.1"/>
</dbReference>
<comment type="caution">
    <text evidence="5">The sequence shown here is derived from an EMBL/GenBank/DDBJ whole genome shotgun (WGS) entry which is preliminary data.</text>
</comment>
<feature type="region of interest" description="Disordered" evidence="2">
    <location>
        <begin position="681"/>
        <end position="713"/>
    </location>
</feature>
<evidence type="ECO:0000259" key="4">
    <source>
        <dbReference type="Pfam" id="PF01464"/>
    </source>
</evidence>
<dbReference type="SUPFAM" id="SSF48452">
    <property type="entry name" value="TPR-like"/>
    <property type="match status" value="2"/>
</dbReference>
<dbReference type="InterPro" id="IPR011990">
    <property type="entry name" value="TPR-like_helical_dom_sf"/>
</dbReference>
<evidence type="ECO:0000256" key="3">
    <source>
        <dbReference type="SAM" id="SignalP"/>
    </source>
</evidence>
<evidence type="ECO:0000256" key="2">
    <source>
        <dbReference type="SAM" id="MobiDB-lite"/>
    </source>
</evidence>
<dbReference type="Pfam" id="PF13174">
    <property type="entry name" value="TPR_6"/>
    <property type="match status" value="2"/>
</dbReference>
<protein>
    <submittedName>
        <fullName evidence="5">Tetratricopeptide repeat protein</fullName>
    </submittedName>
</protein>
<dbReference type="Pfam" id="PF13432">
    <property type="entry name" value="TPR_16"/>
    <property type="match status" value="2"/>
</dbReference>
<dbReference type="GO" id="GO:0000270">
    <property type="term" value="P:peptidoglycan metabolic process"/>
    <property type="evidence" value="ECO:0007669"/>
    <property type="project" value="InterPro"/>
</dbReference>
<proteinExistence type="inferred from homology"/>
<accession>A0A4S1CFG3</accession>
<dbReference type="InterPro" id="IPR000189">
    <property type="entry name" value="Transglyc_AS"/>
</dbReference>
<dbReference type="SUPFAM" id="SSF53955">
    <property type="entry name" value="Lysozyme-like"/>
    <property type="match status" value="1"/>
</dbReference>
<dbReference type="PANTHER" id="PTHR37423">
    <property type="entry name" value="SOLUBLE LYTIC MUREIN TRANSGLYCOSYLASE-RELATED"/>
    <property type="match status" value="1"/>
</dbReference>
<dbReference type="Pfam" id="PF01464">
    <property type="entry name" value="SLT"/>
    <property type="match status" value="1"/>
</dbReference>
<keyword evidence="6" id="KW-1185">Reference proteome</keyword>
<dbReference type="InterPro" id="IPR023346">
    <property type="entry name" value="Lysozyme-like_dom_sf"/>
</dbReference>
<comment type="similarity">
    <text evidence="1">Belongs to the transglycosylase Slt family.</text>
</comment>
<dbReference type="PANTHER" id="PTHR37423:SF2">
    <property type="entry name" value="MEMBRANE-BOUND LYTIC MUREIN TRANSGLYCOSYLASE C"/>
    <property type="match status" value="1"/>
</dbReference>
<dbReference type="InterPro" id="IPR019734">
    <property type="entry name" value="TPR_rpt"/>
</dbReference>
<dbReference type="AlphaFoldDB" id="A0A4S1CFG3"/>
<evidence type="ECO:0000313" key="6">
    <source>
        <dbReference type="Proteomes" id="UP000306416"/>
    </source>
</evidence>
<keyword evidence="3" id="KW-0732">Signal</keyword>
<name>A0A4S1CFG3_9BACT</name>